<name>A0AAW0US98_SCYPA</name>
<accession>A0AAW0US98</accession>
<keyword evidence="2" id="KW-1185">Reference proteome</keyword>
<protein>
    <submittedName>
        <fullName evidence="1">Uncharacterized protein</fullName>
    </submittedName>
</protein>
<sequence length="60" mass="6934">MKSVCWNKLVYGTRLSSGCVLLRCEGKAVTTHMASRPFLQFHPFSHFRFQFSSHDVPQMT</sequence>
<dbReference type="EMBL" id="JARAKH010000007">
    <property type="protein sequence ID" value="KAK8403003.1"/>
    <property type="molecule type" value="Genomic_DNA"/>
</dbReference>
<gene>
    <name evidence="1" type="ORF">O3P69_000913</name>
</gene>
<dbReference type="Proteomes" id="UP001487740">
    <property type="component" value="Unassembled WGS sequence"/>
</dbReference>
<evidence type="ECO:0000313" key="1">
    <source>
        <dbReference type="EMBL" id="KAK8403003.1"/>
    </source>
</evidence>
<reference evidence="1 2" key="1">
    <citation type="submission" date="2023-03" db="EMBL/GenBank/DDBJ databases">
        <title>High-quality genome of Scylla paramamosain provides insights in environmental adaptation.</title>
        <authorList>
            <person name="Zhang L."/>
        </authorList>
    </citation>
    <scope>NUCLEOTIDE SEQUENCE [LARGE SCALE GENOMIC DNA]</scope>
    <source>
        <strain evidence="1">LZ_2023a</strain>
        <tissue evidence="1">Muscle</tissue>
    </source>
</reference>
<evidence type="ECO:0000313" key="2">
    <source>
        <dbReference type="Proteomes" id="UP001487740"/>
    </source>
</evidence>
<comment type="caution">
    <text evidence="1">The sequence shown here is derived from an EMBL/GenBank/DDBJ whole genome shotgun (WGS) entry which is preliminary data.</text>
</comment>
<proteinExistence type="predicted"/>
<dbReference type="AlphaFoldDB" id="A0AAW0US98"/>
<dbReference type="EMBL" id="JARAKH010000007">
    <property type="protein sequence ID" value="KAK8403004.1"/>
    <property type="molecule type" value="Genomic_DNA"/>
</dbReference>
<organism evidence="1 2">
    <name type="scientific">Scylla paramamosain</name>
    <name type="common">Mud crab</name>
    <dbReference type="NCBI Taxonomy" id="85552"/>
    <lineage>
        <taxon>Eukaryota</taxon>
        <taxon>Metazoa</taxon>
        <taxon>Ecdysozoa</taxon>
        <taxon>Arthropoda</taxon>
        <taxon>Crustacea</taxon>
        <taxon>Multicrustacea</taxon>
        <taxon>Malacostraca</taxon>
        <taxon>Eumalacostraca</taxon>
        <taxon>Eucarida</taxon>
        <taxon>Decapoda</taxon>
        <taxon>Pleocyemata</taxon>
        <taxon>Brachyura</taxon>
        <taxon>Eubrachyura</taxon>
        <taxon>Portunoidea</taxon>
        <taxon>Portunidae</taxon>
        <taxon>Portuninae</taxon>
        <taxon>Scylla</taxon>
    </lineage>
</organism>